<evidence type="ECO:0000313" key="8">
    <source>
        <dbReference type="EMBL" id="TDC69271.1"/>
    </source>
</evidence>
<accession>A0A4R4SY52</accession>
<gene>
    <name evidence="8" type="ORF">E1283_26200</name>
</gene>
<comment type="caution">
    <text evidence="8">The sequence shown here is derived from an EMBL/GenBank/DDBJ whole genome shotgun (WGS) entry which is preliminary data.</text>
</comment>
<feature type="transmembrane region" description="Helical" evidence="6">
    <location>
        <begin position="376"/>
        <end position="397"/>
    </location>
</feature>
<name>A0A4R4SY52_9ACTN</name>
<comment type="subcellular location">
    <subcellularLocation>
        <location evidence="1">Cell membrane</location>
        <topology evidence="1">Multi-pass membrane protein</topology>
    </subcellularLocation>
</comment>
<feature type="transmembrane region" description="Helical" evidence="6">
    <location>
        <begin position="335"/>
        <end position="355"/>
    </location>
</feature>
<organism evidence="8 9">
    <name type="scientific">Streptomyces hainanensis</name>
    <dbReference type="NCBI Taxonomy" id="402648"/>
    <lineage>
        <taxon>Bacteria</taxon>
        <taxon>Bacillati</taxon>
        <taxon>Actinomycetota</taxon>
        <taxon>Actinomycetes</taxon>
        <taxon>Kitasatosporales</taxon>
        <taxon>Streptomycetaceae</taxon>
        <taxon>Streptomyces</taxon>
    </lineage>
</organism>
<dbReference type="OrthoDB" id="9781469at2"/>
<dbReference type="SUPFAM" id="SSF103473">
    <property type="entry name" value="MFS general substrate transporter"/>
    <property type="match status" value="1"/>
</dbReference>
<dbReference type="Gene3D" id="1.20.1250.20">
    <property type="entry name" value="MFS general substrate transporter like domains"/>
    <property type="match status" value="1"/>
</dbReference>
<protein>
    <submittedName>
        <fullName evidence="8">MFS transporter</fullName>
    </submittedName>
</protein>
<dbReference type="GO" id="GO:0022857">
    <property type="term" value="F:transmembrane transporter activity"/>
    <property type="evidence" value="ECO:0007669"/>
    <property type="project" value="InterPro"/>
</dbReference>
<dbReference type="GO" id="GO:0005886">
    <property type="term" value="C:plasma membrane"/>
    <property type="evidence" value="ECO:0007669"/>
    <property type="project" value="UniProtKB-SubCell"/>
</dbReference>
<keyword evidence="2 6" id="KW-0812">Transmembrane</keyword>
<evidence type="ECO:0000256" key="1">
    <source>
        <dbReference type="ARBA" id="ARBA00004651"/>
    </source>
</evidence>
<dbReference type="PANTHER" id="PTHR42718:SF42">
    <property type="entry name" value="EXPORT PROTEIN"/>
    <property type="match status" value="1"/>
</dbReference>
<dbReference type="InterPro" id="IPR020846">
    <property type="entry name" value="MFS_dom"/>
</dbReference>
<evidence type="ECO:0000256" key="4">
    <source>
        <dbReference type="ARBA" id="ARBA00023136"/>
    </source>
</evidence>
<dbReference type="InterPro" id="IPR036259">
    <property type="entry name" value="MFS_trans_sf"/>
</dbReference>
<feature type="transmembrane region" description="Helical" evidence="6">
    <location>
        <begin position="117"/>
        <end position="136"/>
    </location>
</feature>
<dbReference type="EMBL" id="SMKI01000343">
    <property type="protein sequence ID" value="TDC69271.1"/>
    <property type="molecule type" value="Genomic_DNA"/>
</dbReference>
<feature type="transmembrane region" description="Helical" evidence="6">
    <location>
        <begin position="31"/>
        <end position="50"/>
    </location>
</feature>
<keyword evidence="4 6" id="KW-0472">Membrane</keyword>
<dbReference type="CDD" id="cd17321">
    <property type="entry name" value="MFS_MMR_MDR_like"/>
    <property type="match status" value="1"/>
</dbReference>
<dbReference type="GO" id="GO:0046677">
    <property type="term" value="P:response to antibiotic"/>
    <property type="evidence" value="ECO:0007669"/>
    <property type="project" value="UniProtKB-KW"/>
</dbReference>
<feature type="transmembrane region" description="Helical" evidence="6">
    <location>
        <begin position="59"/>
        <end position="78"/>
    </location>
</feature>
<reference evidence="8 9" key="1">
    <citation type="submission" date="2019-03" db="EMBL/GenBank/DDBJ databases">
        <title>Draft genome sequences of novel Actinobacteria.</title>
        <authorList>
            <person name="Sahin N."/>
            <person name="Ay H."/>
            <person name="Saygin H."/>
        </authorList>
    </citation>
    <scope>NUCLEOTIDE SEQUENCE [LARGE SCALE GENOMIC DNA]</scope>
    <source>
        <strain evidence="8 9">DSM 41900</strain>
    </source>
</reference>
<dbReference type="PANTHER" id="PTHR42718">
    <property type="entry name" value="MAJOR FACILITATOR SUPERFAMILY MULTIDRUG TRANSPORTER MFSC"/>
    <property type="match status" value="1"/>
</dbReference>
<proteinExistence type="predicted"/>
<feature type="transmembrane region" description="Helical" evidence="6">
    <location>
        <begin position="204"/>
        <end position="224"/>
    </location>
</feature>
<feature type="transmembrane region" description="Helical" evidence="6">
    <location>
        <begin position="245"/>
        <end position="267"/>
    </location>
</feature>
<dbReference type="PROSITE" id="PS50850">
    <property type="entry name" value="MFS"/>
    <property type="match status" value="1"/>
</dbReference>
<keyword evidence="9" id="KW-1185">Reference proteome</keyword>
<feature type="transmembrane region" description="Helical" evidence="6">
    <location>
        <begin position="311"/>
        <end position="329"/>
    </location>
</feature>
<feature type="transmembrane region" description="Helical" evidence="6">
    <location>
        <begin position="279"/>
        <end position="299"/>
    </location>
</feature>
<dbReference type="Proteomes" id="UP000295345">
    <property type="component" value="Unassembled WGS sequence"/>
</dbReference>
<evidence type="ECO:0000256" key="3">
    <source>
        <dbReference type="ARBA" id="ARBA00022989"/>
    </source>
</evidence>
<evidence type="ECO:0000313" key="9">
    <source>
        <dbReference type="Proteomes" id="UP000295345"/>
    </source>
</evidence>
<keyword evidence="3 6" id="KW-1133">Transmembrane helix</keyword>
<sequence>MLVLGFDTTILNVALPTLAADLGTSSSEQQWIVDAFLVVFAACMLPAGLLGDRFGRRRMLVAGLAIMLVGSLAGTLAGDPGALIAARAAMGLGAALITPLALAVLPTVFGPEERGRAVAALTAALAAGMPLGPLLGGLLLDHYWWGSIFLLNVPLVAAGIAACLLLLPESRNPAAPRLDPLGILLGVGGLGLLVYGVIEGPARGWNDVLTLGALVGALPPLAWLHLRDRRRAEPVLGLGLLANPGFRWATLIGTVASFAMAGLLFVVPQYLQAVQGHDSFGTGLRIMPLMGGLLVAARGCQPLNRLLGPRFTVATGLALLAFAGVLGATTDTGSGYGLTATWLTVTGLGVGLALIPSMDTALGALPTDAAGTGSGLLMTIRQVGGAVGVALLGSLLAEGYRADLDTGGLPATTADAARESVVAAHLVADRAGLPRLADSADAAFLHGMGLVLFATALIAAAGAAVAGWLLPGRDVAPPRARTRE</sequence>
<feature type="transmembrane region" description="Helical" evidence="6">
    <location>
        <begin position="443"/>
        <end position="470"/>
    </location>
</feature>
<evidence type="ECO:0000256" key="2">
    <source>
        <dbReference type="ARBA" id="ARBA00022692"/>
    </source>
</evidence>
<dbReference type="InterPro" id="IPR011701">
    <property type="entry name" value="MFS"/>
</dbReference>
<feature type="transmembrane region" description="Helical" evidence="6">
    <location>
        <begin position="142"/>
        <end position="166"/>
    </location>
</feature>
<feature type="transmembrane region" description="Helical" evidence="6">
    <location>
        <begin position="84"/>
        <end position="105"/>
    </location>
</feature>
<feature type="domain" description="Major facilitator superfamily (MFS) profile" evidence="7">
    <location>
        <begin position="1"/>
        <end position="474"/>
    </location>
</feature>
<feature type="transmembrane region" description="Helical" evidence="6">
    <location>
        <begin position="178"/>
        <end position="198"/>
    </location>
</feature>
<dbReference type="AlphaFoldDB" id="A0A4R4SY52"/>
<evidence type="ECO:0000256" key="6">
    <source>
        <dbReference type="SAM" id="Phobius"/>
    </source>
</evidence>
<dbReference type="Pfam" id="PF07690">
    <property type="entry name" value="MFS_1"/>
    <property type="match status" value="1"/>
</dbReference>
<keyword evidence="5" id="KW-0046">Antibiotic resistance</keyword>
<evidence type="ECO:0000256" key="5">
    <source>
        <dbReference type="ARBA" id="ARBA00023251"/>
    </source>
</evidence>
<evidence type="ECO:0000259" key="7">
    <source>
        <dbReference type="PROSITE" id="PS50850"/>
    </source>
</evidence>